<evidence type="ECO:0000313" key="2">
    <source>
        <dbReference type="EMBL" id="EPE05320.1"/>
    </source>
</evidence>
<feature type="region of interest" description="Disordered" evidence="1">
    <location>
        <begin position="562"/>
        <end position="762"/>
    </location>
</feature>
<feature type="compositionally biased region" description="Acidic residues" evidence="1">
    <location>
        <begin position="603"/>
        <end position="614"/>
    </location>
</feature>
<accession>S3CWX5</accession>
<dbReference type="eggNOG" id="ENOG502RM3N">
    <property type="taxonomic scope" value="Eukaryota"/>
</dbReference>
<reference evidence="2 3" key="1">
    <citation type="journal article" date="2013" name="BMC Genomics">
        <title>The genome and transcriptome of the pine saprophyte Ophiostoma piceae, and a comparison with the bark beetle-associated pine pathogen Grosmannia clavigera.</title>
        <authorList>
            <person name="Haridas S."/>
            <person name="Wang Y."/>
            <person name="Lim L."/>
            <person name="Massoumi Alamouti S."/>
            <person name="Jackman S."/>
            <person name="Docking R."/>
            <person name="Robertson G."/>
            <person name="Birol I."/>
            <person name="Bohlmann J."/>
            <person name="Breuil C."/>
        </authorList>
    </citation>
    <scope>NUCLEOTIDE SEQUENCE [LARGE SCALE GENOMIC DNA]</scope>
    <source>
        <strain evidence="2 3">UAMH 11346</strain>
    </source>
</reference>
<evidence type="ECO:0000256" key="1">
    <source>
        <dbReference type="SAM" id="MobiDB-lite"/>
    </source>
</evidence>
<dbReference type="Proteomes" id="UP000016923">
    <property type="component" value="Unassembled WGS sequence"/>
</dbReference>
<sequence>MDDNYNAYGRDDDYSGLSGQFEEDVGYAYDMNSGAGAMPASRVGTNINSQQGTMPMTNTCGRAQAGGAGVAAGASRGSHGNLASIKHNIQHLRCKDGKCDFPIAWRNAEDFFVGGRGAINSTNGINAGSAGNAGLNASGSLGPMYANQDERDYQMKLMDILHLTGLPLPDLAASTGFNGGIVPSFDYLPAVSARADSMGGTDPSGRGGISTRITGAELPRQRTRAWECARFAVESDRREFYFHNRVVAQNVVFSDYCKIHTCRYFFSREQCMQKKIQFDAVCNTHTTCPVQNCPTAKTQIIDLQQSNGRVITWLRDEFCKTHGCAVDDCGYRCDKTEDGDDLRFCPAPASSKASPAADTVPSSQACQKMAQAGFELCKKHIECAQDKCPKPRSVLNIANIPIQKDSAMCGIEYYKRKAYLLYCSDHAYCAERSCSLLRKKPAVFCFKHVCNETGCGLATTEELKFCNKHLCRESDCSQGVGEDHLYCINHECEAAGCTSKDTGGNFCFNHAHVRSQKKGELDAHAKTERLARVLQPSRALPDYQSYHYPGHPFTSIGSVYGEGSVSSRSSKSSHRHHSRHESTSTSTRGRKRNSGTSYASSFDEGDEDAAESTDDSSRSCSRWNRDSGGSGSANMYDNLIGNVVPMHGGPAPQMRQPMPGPCAPRLQVSQQHPQMLNGGSNAQGGLGGPGGAGGPYGPGSGGSSGGPPRPMLTHGARPTSSGAGPAQNGVRGGPPQNMGNYRGSQGGMGDTYNDDETGGQFR</sequence>
<dbReference type="OrthoDB" id="4746649at2759"/>
<dbReference type="VEuPathDB" id="FungiDB:F503_03925"/>
<protein>
    <submittedName>
        <fullName evidence="2">Uncharacterized protein</fullName>
    </submittedName>
</protein>
<keyword evidence="3" id="KW-1185">Reference proteome</keyword>
<gene>
    <name evidence="2" type="ORF">F503_03925</name>
</gene>
<dbReference type="HOGENOM" id="CLU_366048_0_0_1"/>
<proteinExistence type="predicted"/>
<name>S3CWX5_OPHP1</name>
<dbReference type="STRING" id="1262450.S3CWX5"/>
<evidence type="ECO:0000313" key="3">
    <source>
        <dbReference type="Proteomes" id="UP000016923"/>
    </source>
</evidence>
<organism evidence="2 3">
    <name type="scientific">Ophiostoma piceae (strain UAMH 11346)</name>
    <name type="common">Sap stain fungus</name>
    <dbReference type="NCBI Taxonomy" id="1262450"/>
    <lineage>
        <taxon>Eukaryota</taxon>
        <taxon>Fungi</taxon>
        <taxon>Dikarya</taxon>
        <taxon>Ascomycota</taxon>
        <taxon>Pezizomycotina</taxon>
        <taxon>Sordariomycetes</taxon>
        <taxon>Sordariomycetidae</taxon>
        <taxon>Ophiostomatales</taxon>
        <taxon>Ophiostomataceae</taxon>
        <taxon>Ophiostoma</taxon>
    </lineage>
</organism>
<dbReference type="EMBL" id="KE148157">
    <property type="protein sequence ID" value="EPE05320.1"/>
    <property type="molecule type" value="Genomic_DNA"/>
</dbReference>
<feature type="compositionally biased region" description="Gly residues" evidence="1">
    <location>
        <begin position="681"/>
        <end position="705"/>
    </location>
</feature>
<feature type="compositionally biased region" description="Acidic residues" evidence="1">
    <location>
        <begin position="752"/>
        <end position="762"/>
    </location>
</feature>
<dbReference type="AlphaFoldDB" id="S3CWX5"/>